<dbReference type="EMBL" id="BARS01044621">
    <property type="protein sequence ID" value="GAG38159.1"/>
    <property type="molecule type" value="Genomic_DNA"/>
</dbReference>
<evidence type="ECO:0000313" key="1">
    <source>
        <dbReference type="EMBL" id="GAG38159.1"/>
    </source>
</evidence>
<gene>
    <name evidence="1" type="ORF">S01H1_67380</name>
</gene>
<accession>X0X4K6</accession>
<comment type="caution">
    <text evidence="1">The sequence shown here is derived from an EMBL/GenBank/DDBJ whole genome shotgun (WGS) entry which is preliminary data.</text>
</comment>
<organism evidence="1">
    <name type="scientific">marine sediment metagenome</name>
    <dbReference type="NCBI Taxonomy" id="412755"/>
    <lineage>
        <taxon>unclassified sequences</taxon>
        <taxon>metagenomes</taxon>
        <taxon>ecological metagenomes</taxon>
    </lineage>
</organism>
<reference evidence="1" key="1">
    <citation type="journal article" date="2014" name="Front. Microbiol.">
        <title>High frequency of phylogenetically diverse reductive dehalogenase-homologous genes in deep subseafloor sedimentary metagenomes.</title>
        <authorList>
            <person name="Kawai M."/>
            <person name="Futagami T."/>
            <person name="Toyoda A."/>
            <person name="Takaki Y."/>
            <person name="Nishi S."/>
            <person name="Hori S."/>
            <person name="Arai W."/>
            <person name="Tsubouchi T."/>
            <person name="Morono Y."/>
            <person name="Uchiyama I."/>
            <person name="Ito T."/>
            <person name="Fujiyama A."/>
            <person name="Inagaki F."/>
            <person name="Takami H."/>
        </authorList>
    </citation>
    <scope>NUCLEOTIDE SEQUENCE</scope>
    <source>
        <strain evidence="1">Expedition CK06-06</strain>
    </source>
</reference>
<protein>
    <submittedName>
        <fullName evidence="1">Uncharacterized protein</fullName>
    </submittedName>
</protein>
<proteinExistence type="predicted"/>
<dbReference type="AlphaFoldDB" id="X0X4K6"/>
<name>X0X4K6_9ZZZZ</name>
<sequence length="82" mass="8794">NKDGSVSTERSMTVGFTDDKGKDFFVNIPTIQNGVQLTGSNAVKAAKKAGIRKYARFSTKDSAVTAAKKRSNSIGKAIKKKK</sequence>
<feature type="non-terminal residue" evidence="1">
    <location>
        <position position="1"/>
    </location>
</feature>